<accession>A0A9N9HHY4</accession>
<name>A0A9N9HHY4_9GLOM</name>
<evidence type="ECO:0000256" key="1">
    <source>
        <dbReference type="SAM" id="SignalP"/>
    </source>
</evidence>
<keyword evidence="1" id="KW-0732">Signal</keyword>
<feature type="signal peptide" evidence="1">
    <location>
        <begin position="1"/>
        <end position="22"/>
    </location>
</feature>
<dbReference type="AlphaFoldDB" id="A0A9N9HHY4"/>
<evidence type="ECO:0000313" key="3">
    <source>
        <dbReference type="Proteomes" id="UP000789570"/>
    </source>
</evidence>
<proteinExistence type="predicted"/>
<organism evidence="2 3">
    <name type="scientific">Funneliformis caledonium</name>
    <dbReference type="NCBI Taxonomy" id="1117310"/>
    <lineage>
        <taxon>Eukaryota</taxon>
        <taxon>Fungi</taxon>
        <taxon>Fungi incertae sedis</taxon>
        <taxon>Mucoromycota</taxon>
        <taxon>Glomeromycotina</taxon>
        <taxon>Glomeromycetes</taxon>
        <taxon>Glomerales</taxon>
        <taxon>Glomeraceae</taxon>
        <taxon>Funneliformis</taxon>
    </lineage>
</organism>
<keyword evidence="3" id="KW-1185">Reference proteome</keyword>
<reference evidence="2" key="1">
    <citation type="submission" date="2021-06" db="EMBL/GenBank/DDBJ databases">
        <authorList>
            <person name="Kallberg Y."/>
            <person name="Tangrot J."/>
            <person name="Rosling A."/>
        </authorList>
    </citation>
    <scope>NUCLEOTIDE SEQUENCE</scope>
    <source>
        <strain evidence="2">UK204</strain>
    </source>
</reference>
<gene>
    <name evidence="2" type="ORF">FCALED_LOCUS12564</name>
</gene>
<dbReference type="OrthoDB" id="2338737at2759"/>
<evidence type="ECO:0000313" key="2">
    <source>
        <dbReference type="EMBL" id="CAG8682302.1"/>
    </source>
</evidence>
<feature type="chain" id="PRO_5040194396" evidence="1">
    <location>
        <begin position="23"/>
        <end position="249"/>
    </location>
</feature>
<dbReference type="EMBL" id="CAJVPQ010006238">
    <property type="protein sequence ID" value="CAG8682302.1"/>
    <property type="molecule type" value="Genomic_DNA"/>
</dbReference>
<sequence>MKIQNVILITSLLILQIICITSQNIVGSVIFPYNTVEVPQNNGTWFLCSEEPTKYVSYSVRVVDGTLPLTEPEFGTKKEGYNAPLLTAPHEGITAQIRYTSSFRFVPSLSCYMNFVTLCDQDTGNHLMKDNEYYCLVLVNPAPVVQRVNVTVSFNGSVFDSAFTSDYKPGGNSVSRTLSRDSLLEFSSKTGQDLNQPLAHIAKSDDILIRLQNPYSLKRLAIKEGQNRTYQRFPLTRLDSMTCPNGNLK</sequence>
<protein>
    <submittedName>
        <fullName evidence="2">4395_t:CDS:1</fullName>
    </submittedName>
</protein>
<dbReference type="Proteomes" id="UP000789570">
    <property type="component" value="Unassembled WGS sequence"/>
</dbReference>
<comment type="caution">
    <text evidence="2">The sequence shown here is derived from an EMBL/GenBank/DDBJ whole genome shotgun (WGS) entry which is preliminary data.</text>
</comment>